<name>A0A317CK11_9GAMM</name>
<evidence type="ECO:0000256" key="3">
    <source>
        <dbReference type="ARBA" id="ARBA00023237"/>
    </source>
</evidence>
<keyword evidence="3 4" id="KW-0998">Cell outer membrane</keyword>
<keyword evidence="7" id="KW-1185">Reference proteome</keyword>
<dbReference type="GO" id="GO:0043165">
    <property type="term" value="P:Gram-negative-bacterium-type cell outer membrane assembly"/>
    <property type="evidence" value="ECO:0007669"/>
    <property type="project" value="UniProtKB-UniRule"/>
</dbReference>
<dbReference type="EMBL" id="QGKL01000011">
    <property type="protein sequence ID" value="PWQ98521.1"/>
    <property type="molecule type" value="Genomic_DNA"/>
</dbReference>
<keyword evidence="4" id="KW-0564">Palmitate</keyword>
<keyword evidence="4" id="KW-0449">Lipoprotein</keyword>
<dbReference type="GO" id="GO:0030674">
    <property type="term" value="F:protein-macromolecule adaptor activity"/>
    <property type="evidence" value="ECO:0007669"/>
    <property type="project" value="TreeGrafter"/>
</dbReference>
<feature type="domain" description="Outer membrane protein assembly factor BamE" evidence="5">
    <location>
        <begin position="30"/>
        <end position="97"/>
    </location>
</feature>
<evidence type="ECO:0000256" key="1">
    <source>
        <dbReference type="ARBA" id="ARBA00022729"/>
    </source>
</evidence>
<proteinExistence type="inferred from homology"/>
<evidence type="ECO:0000259" key="5">
    <source>
        <dbReference type="Pfam" id="PF04355"/>
    </source>
</evidence>
<comment type="subunit">
    <text evidence="4">Part of the Bam complex.</text>
</comment>
<evidence type="ECO:0000313" key="6">
    <source>
        <dbReference type="EMBL" id="PWQ98521.1"/>
    </source>
</evidence>
<comment type="subcellular location">
    <subcellularLocation>
        <location evidence="4">Cell outer membrane</location>
        <topology evidence="4">Lipid-anchor</topology>
    </subcellularLocation>
</comment>
<organism evidence="6 7">
    <name type="scientific">Leucothrix arctica</name>
    <dbReference type="NCBI Taxonomy" id="1481894"/>
    <lineage>
        <taxon>Bacteria</taxon>
        <taxon>Pseudomonadati</taxon>
        <taxon>Pseudomonadota</taxon>
        <taxon>Gammaproteobacteria</taxon>
        <taxon>Thiotrichales</taxon>
        <taxon>Thiotrichaceae</taxon>
        <taxon>Leucothrix</taxon>
    </lineage>
</organism>
<comment type="function">
    <text evidence="4">Part of the outer membrane protein assembly complex, which is involved in assembly and insertion of beta-barrel proteins into the outer membrane.</text>
</comment>
<dbReference type="InterPro" id="IPR037873">
    <property type="entry name" value="BamE-like"/>
</dbReference>
<dbReference type="Proteomes" id="UP000245506">
    <property type="component" value="Unassembled WGS sequence"/>
</dbReference>
<reference evidence="6 7" key="1">
    <citation type="submission" date="2018-05" db="EMBL/GenBank/DDBJ databases">
        <title>Leucothrix arctica sp. nov., isolated from Arctic seawater.</title>
        <authorList>
            <person name="Choi A."/>
            <person name="Baek K."/>
        </authorList>
    </citation>
    <scope>NUCLEOTIDE SEQUENCE [LARGE SCALE GENOMIC DNA]</scope>
    <source>
        <strain evidence="6 7">IMCC9719</strain>
    </source>
</reference>
<dbReference type="Gene3D" id="3.30.1450.10">
    <property type="match status" value="1"/>
</dbReference>
<sequence length="99" mass="11104">MDAMKHLILISLFIVSISGCSNYKPTIQQGNALDSTTVSQIKVGMSKSDVIQALGSPLLTDDFNQSRWDYLYYVTERGQRSEQKNLTLQFDGNVITKIN</sequence>
<evidence type="ECO:0000256" key="4">
    <source>
        <dbReference type="HAMAP-Rule" id="MF_00925"/>
    </source>
</evidence>
<gene>
    <name evidence="4" type="primary">bamE</name>
    <name evidence="6" type="ORF">DKT75_03455</name>
</gene>
<dbReference type="AlphaFoldDB" id="A0A317CK11"/>
<dbReference type="InterPro" id="IPR026592">
    <property type="entry name" value="BamE"/>
</dbReference>
<protein>
    <recommendedName>
        <fullName evidence="4">Outer membrane protein assembly factor BamE</fullName>
    </recommendedName>
</protein>
<dbReference type="HAMAP" id="MF_00925">
    <property type="entry name" value="OM_assembly_BamE"/>
    <property type="match status" value="1"/>
</dbReference>
<dbReference type="PANTHER" id="PTHR37482:SF1">
    <property type="entry name" value="OUTER MEMBRANE PROTEIN ASSEMBLY FACTOR BAME"/>
    <property type="match status" value="1"/>
</dbReference>
<dbReference type="GO" id="GO:0051205">
    <property type="term" value="P:protein insertion into membrane"/>
    <property type="evidence" value="ECO:0007669"/>
    <property type="project" value="UniProtKB-UniRule"/>
</dbReference>
<comment type="similarity">
    <text evidence="4">Belongs to the BamE family.</text>
</comment>
<keyword evidence="1 4" id="KW-0732">Signal</keyword>
<dbReference type="InterPro" id="IPR007450">
    <property type="entry name" value="BamE_dom"/>
</dbReference>
<dbReference type="GO" id="GO:1990063">
    <property type="term" value="C:Bam protein complex"/>
    <property type="evidence" value="ECO:0007669"/>
    <property type="project" value="TreeGrafter"/>
</dbReference>
<keyword evidence="2 4" id="KW-0472">Membrane</keyword>
<evidence type="ECO:0000313" key="7">
    <source>
        <dbReference type="Proteomes" id="UP000245506"/>
    </source>
</evidence>
<comment type="caution">
    <text evidence="6">The sequence shown here is derived from an EMBL/GenBank/DDBJ whole genome shotgun (WGS) entry which is preliminary data.</text>
</comment>
<dbReference type="PROSITE" id="PS51257">
    <property type="entry name" value="PROKAR_LIPOPROTEIN"/>
    <property type="match status" value="1"/>
</dbReference>
<accession>A0A317CK11</accession>
<dbReference type="Pfam" id="PF04355">
    <property type="entry name" value="BamE"/>
    <property type="match status" value="1"/>
</dbReference>
<evidence type="ECO:0000256" key="2">
    <source>
        <dbReference type="ARBA" id="ARBA00023136"/>
    </source>
</evidence>
<dbReference type="PANTHER" id="PTHR37482">
    <property type="entry name" value="OUTER MEMBRANE PROTEIN ASSEMBLY FACTOR BAME"/>
    <property type="match status" value="1"/>
</dbReference>